<comment type="subcellular location">
    <subcellularLocation>
        <location evidence="1">Membrane</location>
        <topology evidence="1">Multi-pass membrane protein</topology>
    </subcellularLocation>
</comment>
<feature type="transmembrane region" description="Helical" evidence="7">
    <location>
        <begin position="158"/>
        <end position="179"/>
    </location>
</feature>
<accession>A0A9P8SD19</accession>
<dbReference type="InterPro" id="IPR052337">
    <property type="entry name" value="SAT4-like"/>
</dbReference>
<evidence type="ECO:0000313" key="9">
    <source>
        <dbReference type="EMBL" id="KAH0601909.1"/>
    </source>
</evidence>
<evidence type="ECO:0000256" key="6">
    <source>
        <dbReference type="SAM" id="MobiDB-lite"/>
    </source>
</evidence>
<reference evidence="9 10" key="1">
    <citation type="submission" date="2020-07" db="EMBL/GenBank/DDBJ databases">
        <title>Metarhizium humberi genome.</title>
        <authorList>
            <person name="Lysoe E."/>
        </authorList>
    </citation>
    <scope>NUCLEOTIDE SEQUENCE [LARGE SCALE GENOMIC DNA]</scope>
    <source>
        <strain evidence="9 10">ESALQ1638</strain>
    </source>
</reference>
<keyword evidence="10" id="KW-1185">Reference proteome</keyword>
<gene>
    <name evidence="9" type="ORF">MHUMG1_00788</name>
</gene>
<dbReference type="PANTHER" id="PTHR33048:SF47">
    <property type="entry name" value="INTEGRAL MEMBRANE PROTEIN-RELATED"/>
    <property type="match status" value="1"/>
</dbReference>
<dbReference type="Pfam" id="PF20684">
    <property type="entry name" value="Fung_rhodopsin"/>
    <property type="match status" value="1"/>
</dbReference>
<dbReference type="AlphaFoldDB" id="A0A9P8SD19"/>
<organism evidence="9 10">
    <name type="scientific">Metarhizium humberi</name>
    <dbReference type="NCBI Taxonomy" id="2596975"/>
    <lineage>
        <taxon>Eukaryota</taxon>
        <taxon>Fungi</taxon>
        <taxon>Dikarya</taxon>
        <taxon>Ascomycota</taxon>
        <taxon>Pezizomycotina</taxon>
        <taxon>Sordariomycetes</taxon>
        <taxon>Hypocreomycetidae</taxon>
        <taxon>Hypocreales</taxon>
        <taxon>Clavicipitaceae</taxon>
        <taxon>Metarhizium</taxon>
    </lineage>
</organism>
<evidence type="ECO:0000256" key="5">
    <source>
        <dbReference type="ARBA" id="ARBA00038359"/>
    </source>
</evidence>
<comment type="similarity">
    <text evidence="5">Belongs to the SAT4 family.</text>
</comment>
<sequence length="356" mass="39342">MSDVDRAIADGRVPPDVTRAILLESKDRAAVVGISIVTILTFLVALLIAYVGLCIELICLGSGRHFAYIQYVLPVDIVMRTQILDFVAHIIYTVALVHHGFLIAIQAVFAVIVAGFMPQLFLLIFHCRPVTGLWPYGWEPGWERYTCLQWGLVYSVNSSVSLVCDFLLFGIPVAMLKILEMPRKRKLQLACILLPGLGVVGISITRLVLVIKGQWEADMSWSYNPMLAVETSEIGATLIALSIPGIKPIFDKYVLNTTVYTESGNSKYNRSATSKRSRGTALSTFRLRSQHSMLSSQENTAAYGNEVHAISQHDGHSQTEADGIFVRVDFDVKEGQLETGHPGHPGQQSDGKYVQY</sequence>
<evidence type="ECO:0000256" key="3">
    <source>
        <dbReference type="ARBA" id="ARBA00022989"/>
    </source>
</evidence>
<dbReference type="GO" id="GO:0016020">
    <property type="term" value="C:membrane"/>
    <property type="evidence" value="ECO:0007669"/>
    <property type="project" value="UniProtKB-SubCell"/>
</dbReference>
<comment type="caution">
    <text evidence="9">The sequence shown here is derived from an EMBL/GenBank/DDBJ whole genome shotgun (WGS) entry which is preliminary data.</text>
</comment>
<feature type="domain" description="Rhodopsin" evidence="8">
    <location>
        <begin position="92"/>
        <end position="251"/>
    </location>
</feature>
<dbReference type="PANTHER" id="PTHR33048">
    <property type="entry name" value="PTH11-LIKE INTEGRAL MEMBRANE PROTEIN (AFU_ORTHOLOGUE AFUA_5G11245)"/>
    <property type="match status" value="1"/>
</dbReference>
<protein>
    <recommendedName>
        <fullName evidence="8">Rhodopsin domain-containing protein</fullName>
    </recommendedName>
</protein>
<dbReference type="InterPro" id="IPR049326">
    <property type="entry name" value="Rhodopsin_dom_fungi"/>
</dbReference>
<feature type="transmembrane region" description="Helical" evidence="7">
    <location>
        <begin position="29"/>
        <end position="53"/>
    </location>
</feature>
<dbReference type="Proteomes" id="UP000764110">
    <property type="component" value="Unassembled WGS sequence"/>
</dbReference>
<keyword evidence="2 7" id="KW-0812">Transmembrane</keyword>
<keyword evidence="3 7" id="KW-1133">Transmembrane helix</keyword>
<evidence type="ECO:0000256" key="1">
    <source>
        <dbReference type="ARBA" id="ARBA00004141"/>
    </source>
</evidence>
<evidence type="ECO:0000259" key="8">
    <source>
        <dbReference type="Pfam" id="PF20684"/>
    </source>
</evidence>
<dbReference type="EMBL" id="JACEFI010000001">
    <property type="protein sequence ID" value="KAH0601909.1"/>
    <property type="molecule type" value="Genomic_DNA"/>
</dbReference>
<name>A0A9P8SD19_9HYPO</name>
<feature type="transmembrane region" description="Helical" evidence="7">
    <location>
        <begin position="90"/>
        <end position="113"/>
    </location>
</feature>
<feature type="region of interest" description="Disordered" evidence="6">
    <location>
        <begin position="336"/>
        <end position="356"/>
    </location>
</feature>
<evidence type="ECO:0000256" key="2">
    <source>
        <dbReference type="ARBA" id="ARBA00022692"/>
    </source>
</evidence>
<proteinExistence type="inferred from homology"/>
<evidence type="ECO:0000256" key="4">
    <source>
        <dbReference type="ARBA" id="ARBA00023136"/>
    </source>
</evidence>
<keyword evidence="4 7" id="KW-0472">Membrane</keyword>
<feature type="transmembrane region" description="Helical" evidence="7">
    <location>
        <begin position="191"/>
        <end position="211"/>
    </location>
</feature>
<evidence type="ECO:0000313" key="10">
    <source>
        <dbReference type="Proteomes" id="UP000764110"/>
    </source>
</evidence>
<evidence type="ECO:0000256" key="7">
    <source>
        <dbReference type="SAM" id="Phobius"/>
    </source>
</evidence>